<protein>
    <submittedName>
        <fullName evidence="2">Ketosteroid isomerase homolog</fullName>
    </submittedName>
</protein>
<sequence length="164" mass="18077">MKNSIFKGGLLVVIISFMTACNQKKEVPAVMVDKEAIKTEIQAMENAFAESYNNGTTDAINYYAEDAVSFSNGKMPLEGKKAIHESMKTELLTFPKGAKIAFETQEIHPSNDGNMLVEIGGYKVTDSTGTKVNSGHFISLFEKKDGKYICIRDMGNSDMPMTKK</sequence>
<feature type="domain" description="DUF4440" evidence="1">
    <location>
        <begin position="41"/>
        <end position="148"/>
    </location>
</feature>
<evidence type="ECO:0000313" key="3">
    <source>
        <dbReference type="Proteomes" id="UP000198951"/>
    </source>
</evidence>
<accession>A0A1H3XLY0</accession>
<dbReference type="SUPFAM" id="SSF54427">
    <property type="entry name" value="NTF2-like"/>
    <property type="match status" value="1"/>
</dbReference>
<keyword evidence="3" id="KW-1185">Reference proteome</keyword>
<dbReference type="Gene3D" id="3.10.450.50">
    <property type="match status" value="1"/>
</dbReference>
<dbReference type="GO" id="GO:0016853">
    <property type="term" value="F:isomerase activity"/>
    <property type="evidence" value="ECO:0007669"/>
    <property type="project" value="UniProtKB-KW"/>
</dbReference>
<dbReference type="PROSITE" id="PS51257">
    <property type="entry name" value="PROKAR_LIPOPROTEIN"/>
    <property type="match status" value="1"/>
</dbReference>
<evidence type="ECO:0000259" key="1">
    <source>
        <dbReference type="Pfam" id="PF14534"/>
    </source>
</evidence>
<dbReference type="Pfam" id="PF14534">
    <property type="entry name" value="DUF4440"/>
    <property type="match status" value="1"/>
</dbReference>
<dbReference type="STRING" id="150146.SAMN05443667_101581"/>
<dbReference type="RefSeq" id="WP_091084362.1">
    <property type="nucleotide sequence ID" value="NZ_FNRD01000001.1"/>
</dbReference>
<dbReference type="Proteomes" id="UP000198951">
    <property type="component" value="Unassembled WGS sequence"/>
</dbReference>
<dbReference type="OrthoDB" id="1440073at2"/>
<name>A0A1H3XLY0_9FLAO</name>
<dbReference type="InterPro" id="IPR032710">
    <property type="entry name" value="NTF2-like_dom_sf"/>
</dbReference>
<dbReference type="EMBL" id="FNRD01000001">
    <property type="protein sequence ID" value="SEA00465.1"/>
    <property type="molecule type" value="Genomic_DNA"/>
</dbReference>
<evidence type="ECO:0000313" key="2">
    <source>
        <dbReference type="EMBL" id="SEA00465.1"/>
    </source>
</evidence>
<dbReference type="InterPro" id="IPR027843">
    <property type="entry name" value="DUF4440"/>
</dbReference>
<dbReference type="AlphaFoldDB" id="A0A1H3XLY0"/>
<proteinExistence type="predicted"/>
<organism evidence="2 3">
    <name type="scientific">Flavobacterium gillisiae</name>
    <dbReference type="NCBI Taxonomy" id="150146"/>
    <lineage>
        <taxon>Bacteria</taxon>
        <taxon>Pseudomonadati</taxon>
        <taxon>Bacteroidota</taxon>
        <taxon>Flavobacteriia</taxon>
        <taxon>Flavobacteriales</taxon>
        <taxon>Flavobacteriaceae</taxon>
        <taxon>Flavobacterium</taxon>
    </lineage>
</organism>
<keyword evidence="2" id="KW-0413">Isomerase</keyword>
<gene>
    <name evidence="2" type="ORF">SAMN05443667_101581</name>
</gene>
<reference evidence="3" key="1">
    <citation type="submission" date="2016-10" db="EMBL/GenBank/DDBJ databases">
        <authorList>
            <person name="Varghese N."/>
            <person name="Submissions S."/>
        </authorList>
    </citation>
    <scope>NUCLEOTIDE SEQUENCE [LARGE SCALE GENOMIC DNA]</scope>
    <source>
        <strain evidence="3">DSM 22376</strain>
    </source>
</reference>